<sequence length="163" mass="18563">MHKIFTLVRSETVGVGETFEHEGRLFVVTNIIDIKKYQGNGKIKVDVLAQEFGTKSILHAFGMMDDYWEGYERRYYGGKETEGNPFLKVGDVVQLGLEKDGLYGYIANIVDLRYEGNDFVMKCGVEIYMPWSDEAMRQAVKQKRLATFNVVSGKGNDQTLTKK</sequence>
<proteinExistence type="predicted"/>
<organism evidence="1 2">
    <name type="scientific">Candidatus Enterococcus ferrettii</name>
    <dbReference type="NCBI Taxonomy" id="2815324"/>
    <lineage>
        <taxon>Bacteria</taxon>
        <taxon>Bacillati</taxon>
        <taxon>Bacillota</taxon>
        <taxon>Bacilli</taxon>
        <taxon>Lactobacillales</taxon>
        <taxon>Enterococcaceae</taxon>
        <taxon>Enterococcus</taxon>
    </lineage>
</organism>
<name>A0ABV0ETL8_9ENTE</name>
<reference evidence="1 2" key="1">
    <citation type="submission" date="2021-03" db="EMBL/GenBank/DDBJ databases">
        <authorList>
            <person name="Gilmore M.S."/>
            <person name="Schwartzman J."/>
            <person name="Van Tyne D."/>
            <person name="Martin M."/>
            <person name="Earl A.M."/>
            <person name="Manson A.L."/>
            <person name="Straub T."/>
            <person name="Salamzade R."/>
            <person name="Saavedra J."/>
            <person name="Lebreton F."/>
            <person name="Prichula J."/>
            <person name="Schaufler K."/>
            <person name="Gaca A."/>
            <person name="Sgardioli B."/>
            <person name="Wagenaar J."/>
            <person name="Strong T."/>
        </authorList>
    </citation>
    <scope>NUCLEOTIDE SEQUENCE [LARGE SCALE GENOMIC DNA]</scope>
    <source>
        <strain evidence="1 2">665A</strain>
    </source>
</reference>
<accession>A0ABV0ETL8</accession>
<keyword evidence="2" id="KW-1185">Reference proteome</keyword>
<dbReference type="RefSeq" id="WP_207702609.1">
    <property type="nucleotide sequence ID" value="NZ_JAFREL020000003.1"/>
</dbReference>
<dbReference type="EMBL" id="JAFREL020000003">
    <property type="protein sequence ID" value="MEO1771881.1"/>
    <property type="molecule type" value="Genomic_DNA"/>
</dbReference>
<reference evidence="1 2" key="2">
    <citation type="submission" date="2024-02" db="EMBL/GenBank/DDBJ databases">
        <title>The Genome Sequence of Enterococcus sp. DIV0159.</title>
        <authorList>
            <person name="Earl A."/>
            <person name="Manson A."/>
            <person name="Gilmore M."/>
            <person name="Sanders J."/>
            <person name="Shea T."/>
            <person name="Howe W."/>
            <person name="Livny J."/>
            <person name="Cuomo C."/>
            <person name="Neafsey D."/>
            <person name="Birren B."/>
        </authorList>
    </citation>
    <scope>NUCLEOTIDE SEQUENCE [LARGE SCALE GENOMIC DNA]</scope>
    <source>
        <strain evidence="1 2">665A</strain>
    </source>
</reference>
<evidence type="ECO:0008006" key="3">
    <source>
        <dbReference type="Google" id="ProtNLM"/>
    </source>
</evidence>
<evidence type="ECO:0000313" key="2">
    <source>
        <dbReference type="Proteomes" id="UP000664357"/>
    </source>
</evidence>
<comment type="caution">
    <text evidence="1">The sequence shown here is derived from an EMBL/GenBank/DDBJ whole genome shotgun (WGS) entry which is preliminary data.</text>
</comment>
<gene>
    <name evidence="1" type="ORF">JZO67_003863</name>
</gene>
<evidence type="ECO:0000313" key="1">
    <source>
        <dbReference type="EMBL" id="MEO1771881.1"/>
    </source>
</evidence>
<dbReference type="Proteomes" id="UP000664357">
    <property type="component" value="Unassembled WGS sequence"/>
</dbReference>
<protein>
    <recommendedName>
        <fullName evidence="3">YopX protein domain-containing protein</fullName>
    </recommendedName>
</protein>